<dbReference type="EMBL" id="AMZH03002465">
    <property type="protein sequence ID" value="RRT75484.1"/>
    <property type="molecule type" value="Genomic_DNA"/>
</dbReference>
<keyword evidence="2" id="KW-0472">Membrane</keyword>
<accession>A0A427AGY8</accession>
<evidence type="ECO:0000256" key="2">
    <source>
        <dbReference type="SAM" id="Phobius"/>
    </source>
</evidence>
<dbReference type="PANTHER" id="PTHR12560:SF0">
    <property type="entry name" value="LD18904P"/>
    <property type="match status" value="1"/>
</dbReference>
<dbReference type="GO" id="GO:0046513">
    <property type="term" value="P:ceramide biosynthetic process"/>
    <property type="evidence" value="ECO:0007669"/>
    <property type="project" value="InterPro"/>
</dbReference>
<evidence type="ECO:0000256" key="1">
    <source>
        <dbReference type="ARBA" id="ARBA00004477"/>
    </source>
</evidence>
<keyword evidence="2" id="KW-1133">Transmembrane helix</keyword>
<evidence type="ECO:0000313" key="3">
    <source>
        <dbReference type="EMBL" id="RRT75484.1"/>
    </source>
</evidence>
<dbReference type="AlphaFoldDB" id="A0A427AGY8"/>
<organism evidence="3 4">
    <name type="scientific">Ensete ventricosum</name>
    <name type="common">Abyssinian banana</name>
    <name type="synonym">Musa ensete</name>
    <dbReference type="NCBI Taxonomy" id="4639"/>
    <lineage>
        <taxon>Eukaryota</taxon>
        <taxon>Viridiplantae</taxon>
        <taxon>Streptophyta</taxon>
        <taxon>Embryophyta</taxon>
        <taxon>Tracheophyta</taxon>
        <taxon>Spermatophyta</taxon>
        <taxon>Magnoliopsida</taxon>
        <taxon>Liliopsida</taxon>
        <taxon>Zingiberales</taxon>
        <taxon>Musaceae</taxon>
        <taxon>Ensete</taxon>
    </lineage>
</organism>
<feature type="transmembrane region" description="Helical" evidence="2">
    <location>
        <begin position="15"/>
        <end position="33"/>
    </location>
</feature>
<dbReference type="GO" id="GO:0005789">
    <property type="term" value="C:endoplasmic reticulum membrane"/>
    <property type="evidence" value="ECO:0007669"/>
    <property type="project" value="UniProtKB-SubCell"/>
</dbReference>
<gene>
    <name evidence="3" type="ORF">B296_00010899</name>
</gene>
<sequence length="119" mass="13865">MGPIWGGGGGPEPGNFLLVLCFAFGSFVARFLLDRFLYKVRIFRFLLGLFWIARAEGKKAVLMMNDEARWSKVVKCSESMWKLTYYVTVQIWVLSIIKQEPWSLDTTEYFKGWPNQELK</sequence>
<proteinExistence type="predicted"/>
<dbReference type="PANTHER" id="PTHR12560">
    <property type="entry name" value="LONGEVITY ASSURANCE FACTOR 1 LAG1"/>
    <property type="match status" value="1"/>
</dbReference>
<dbReference type="Proteomes" id="UP000287651">
    <property type="component" value="Unassembled WGS sequence"/>
</dbReference>
<keyword evidence="2" id="KW-0812">Transmembrane</keyword>
<comment type="caution">
    <text evidence="3">The sequence shown here is derived from an EMBL/GenBank/DDBJ whole genome shotgun (WGS) entry which is preliminary data.</text>
</comment>
<name>A0A427AGY8_ENSVE</name>
<reference evidence="3 4" key="1">
    <citation type="journal article" date="2014" name="Agronomy (Basel)">
        <title>A Draft Genome Sequence for Ensete ventricosum, the Drought-Tolerant Tree Against Hunger.</title>
        <authorList>
            <person name="Harrison J."/>
            <person name="Moore K.A."/>
            <person name="Paszkiewicz K."/>
            <person name="Jones T."/>
            <person name="Grant M."/>
            <person name="Ambacheew D."/>
            <person name="Muzemil S."/>
            <person name="Studholme D.J."/>
        </authorList>
    </citation>
    <scope>NUCLEOTIDE SEQUENCE [LARGE SCALE GENOMIC DNA]</scope>
</reference>
<comment type="subcellular location">
    <subcellularLocation>
        <location evidence="1">Endoplasmic reticulum membrane</location>
        <topology evidence="1">Multi-pass membrane protein</topology>
    </subcellularLocation>
</comment>
<evidence type="ECO:0000313" key="4">
    <source>
        <dbReference type="Proteomes" id="UP000287651"/>
    </source>
</evidence>
<protein>
    <submittedName>
        <fullName evidence="3">Uncharacterized protein</fullName>
    </submittedName>
</protein>
<dbReference type="InterPro" id="IPR016439">
    <property type="entry name" value="Lag1/Lac1-like"/>
</dbReference>
<dbReference type="GO" id="GO:0050291">
    <property type="term" value="F:sphingosine N-acyltransferase activity"/>
    <property type="evidence" value="ECO:0007669"/>
    <property type="project" value="InterPro"/>
</dbReference>